<dbReference type="InterPro" id="IPR016186">
    <property type="entry name" value="C-type_lectin-like/link_sf"/>
</dbReference>
<proteinExistence type="evidence at protein level"/>
<sequence length="308" mass="33887">MFRSLLLVFCFSAPLISAQCGPGALYQQSSSRCLTLFRAAVDFQTAESICATLNGHLVSVHNAIDNTFVSGQAQKFIDGGAWLGAQASAPDVTNPLNWYWTDGTDFNYQNYKVGQPTQTGSTACMQLETGTSKWQTANCTTKLPFICSASASAMPTFPAVTIPSHCPSGYTWFELTDFCYKNTVQYTNFNDARSACQADGGDLASIHSLAENTFLVGFSKAGCTNKDKDWTGDVFIGLVFQNSKWQWTDGSVVDYVNWGDGEPNNMNKEWWTSLVADPHQGKYSEASRWNNVPQDDQRAFLCKIAPLH</sequence>
<protein>
    <submittedName>
        <fullName evidence="3">C-type lectin domain-containing protein</fullName>
    </submittedName>
</protein>
<dbReference type="PhylomeDB" id="Q17452"/>
<dbReference type="Reactome" id="R-CEL-1482925">
    <property type="pathway name" value="Acyl chain remodelling of PG"/>
</dbReference>
<dbReference type="OrthoDB" id="5877119at2759"/>
<feature type="domain" description="C-type lectin" evidence="2">
    <location>
        <begin position="175"/>
        <end position="303"/>
    </location>
</feature>
<evidence type="ECO:0000256" key="1">
    <source>
        <dbReference type="SAM" id="SignalP"/>
    </source>
</evidence>
<feature type="chain" id="PRO_5004185548" evidence="1">
    <location>
        <begin position="19"/>
        <end position="308"/>
    </location>
</feature>
<dbReference type="PIR" id="T29756">
    <property type="entry name" value="T29756"/>
</dbReference>
<dbReference type="SMR" id="Q17452"/>
<dbReference type="AGR" id="WB:WBGene00015052"/>
<dbReference type="PROSITE" id="PS50041">
    <property type="entry name" value="C_TYPE_LECTIN_2"/>
    <property type="match status" value="2"/>
</dbReference>
<organism evidence="3 4">
    <name type="scientific">Caenorhabditis elegans</name>
    <dbReference type="NCBI Taxonomy" id="6239"/>
    <lineage>
        <taxon>Eukaryota</taxon>
        <taxon>Metazoa</taxon>
        <taxon>Ecdysozoa</taxon>
        <taxon>Nematoda</taxon>
        <taxon>Chromadorea</taxon>
        <taxon>Rhabditida</taxon>
        <taxon>Rhabditina</taxon>
        <taxon>Rhabditomorpha</taxon>
        <taxon>Rhabditoidea</taxon>
        <taxon>Rhabditidae</taxon>
        <taxon>Peloderinae</taxon>
        <taxon>Caenorhabditis</taxon>
    </lineage>
</organism>
<feature type="domain" description="C-type lectin" evidence="2">
    <location>
        <begin position="29"/>
        <end position="148"/>
    </location>
</feature>
<dbReference type="Reactome" id="R-CEL-1482922">
    <property type="pathway name" value="Acyl chain remodelling of PI"/>
</dbReference>
<dbReference type="Pfam" id="PF00059">
    <property type="entry name" value="Lectin_C"/>
    <property type="match status" value="2"/>
</dbReference>
<dbReference type="Reactome" id="R-CEL-1482801">
    <property type="pathway name" value="Acyl chain remodelling of PS"/>
</dbReference>
<dbReference type="RefSeq" id="NP_501371.1">
    <property type="nucleotide sequence ID" value="NM_068970.7"/>
</dbReference>
<dbReference type="InterPro" id="IPR001304">
    <property type="entry name" value="C-type_lectin-like"/>
</dbReference>
<dbReference type="EMBL" id="BX284604">
    <property type="protein sequence ID" value="CCD61390.1"/>
    <property type="molecule type" value="Genomic_DNA"/>
</dbReference>
<dbReference type="CTD" id="181855"/>
<dbReference type="Gene3D" id="3.10.100.10">
    <property type="entry name" value="Mannose-Binding Protein A, subunit A"/>
    <property type="match status" value="2"/>
</dbReference>
<dbReference type="PaxDb" id="6239-B0218.8"/>
<accession>Q17452</accession>
<dbReference type="FunCoup" id="Q17452">
    <property type="interactions" value="2"/>
</dbReference>
<dbReference type="SMART" id="SM00034">
    <property type="entry name" value="CLECT"/>
    <property type="match status" value="2"/>
</dbReference>
<dbReference type="CDD" id="cd00037">
    <property type="entry name" value="CLECT"/>
    <property type="match status" value="2"/>
</dbReference>
<evidence type="ECO:0000313" key="4">
    <source>
        <dbReference type="Proteomes" id="UP000001940"/>
    </source>
</evidence>
<dbReference type="OMA" id="AGANEYC"/>
<dbReference type="FunFam" id="3.10.100.10:FF:000091">
    <property type="entry name" value="C-type LECtin"/>
    <property type="match status" value="1"/>
</dbReference>
<dbReference type="STRING" id="6239.B0218.8.1"/>
<feature type="signal peptide" evidence="1">
    <location>
        <begin position="1"/>
        <end position="18"/>
    </location>
</feature>
<dbReference type="SUPFAM" id="SSF56436">
    <property type="entry name" value="C-type lectin-like"/>
    <property type="match status" value="2"/>
</dbReference>
<gene>
    <name evidence="3 5" type="primary">clec-52</name>
    <name evidence="5" type="ORF">B0218.8</name>
    <name evidence="3" type="ORF">CELE_B0218.8</name>
</gene>
<dbReference type="HOGENOM" id="CLU_059077_0_0_1"/>
<dbReference type="PeptideAtlas" id="Q17452"/>
<dbReference type="KEGG" id="cel:CELE_B0218.8"/>
<dbReference type="GO" id="GO:0050830">
    <property type="term" value="P:defense response to Gram-positive bacterium"/>
    <property type="evidence" value="ECO:0000270"/>
    <property type="project" value="WormBase"/>
</dbReference>
<dbReference type="Bgee" id="WBGene00015052">
    <property type="expression patterns" value="Expressed in larva and 2 other cell types or tissues"/>
</dbReference>
<dbReference type="AlphaFoldDB" id="Q17452"/>
<dbReference type="FunFam" id="3.10.100.10:FF:000078">
    <property type="entry name" value="C-type LECtin"/>
    <property type="match status" value="1"/>
</dbReference>
<evidence type="ECO:0000259" key="2">
    <source>
        <dbReference type="PROSITE" id="PS50041"/>
    </source>
</evidence>
<dbReference type="InParanoid" id="Q17452"/>
<evidence type="ECO:0000313" key="5">
    <source>
        <dbReference type="WormBase" id="B0218.8"/>
    </source>
</evidence>
<dbReference type="InterPro" id="IPR050111">
    <property type="entry name" value="C-type_lectin/snaclec_domain"/>
</dbReference>
<dbReference type="PANTHER" id="PTHR22803">
    <property type="entry name" value="MANNOSE, PHOSPHOLIPASE, LECTIN RECEPTOR RELATED"/>
    <property type="match status" value="1"/>
</dbReference>
<keyword evidence="6" id="KW-1267">Proteomics identification</keyword>
<dbReference type="UCSC" id="B0218.8">
    <property type="organism name" value="c. elegans"/>
</dbReference>
<dbReference type="Reactome" id="R-CEL-1482839">
    <property type="pathway name" value="Acyl chain remodelling of PE"/>
</dbReference>
<name>Q17452_CAEEL</name>
<dbReference type="Reactome" id="R-CEL-1482788">
    <property type="pathway name" value="Acyl chain remodelling of PC"/>
</dbReference>
<evidence type="ECO:0000313" key="3">
    <source>
        <dbReference type="EMBL" id="CCD61390.1"/>
    </source>
</evidence>
<dbReference type="GO" id="GO:0038023">
    <property type="term" value="F:signaling receptor activity"/>
    <property type="evidence" value="ECO:0000318"/>
    <property type="project" value="GO_Central"/>
</dbReference>
<dbReference type="InterPro" id="IPR016187">
    <property type="entry name" value="CTDL_fold"/>
</dbReference>
<evidence type="ECO:0007829" key="6">
    <source>
        <dbReference type="PeptideAtlas" id="Q17452"/>
    </source>
</evidence>
<reference evidence="3 4" key="1">
    <citation type="journal article" date="1998" name="Science">
        <title>Genome sequence of the nematode C. elegans: a platform for investigating biology.</title>
        <authorList>
            <consortium name="The C. elegans sequencing consortium"/>
            <person name="Sulson J.E."/>
            <person name="Waterston R."/>
        </authorList>
    </citation>
    <scope>NUCLEOTIDE SEQUENCE [LARGE SCALE GENOMIC DNA]</scope>
    <source>
        <strain evidence="3 4">Bristol N2</strain>
    </source>
</reference>
<dbReference type="GeneID" id="181855"/>
<dbReference type="eggNOG" id="KOG4297">
    <property type="taxonomic scope" value="Eukaryota"/>
</dbReference>
<dbReference type="WormBase" id="B0218.8">
    <property type="protein sequence ID" value="CE06691"/>
    <property type="gene ID" value="WBGene00015052"/>
    <property type="gene designation" value="clec-52"/>
</dbReference>
<keyword evidence="4" id="KW-1185">Reference proteome</keyword>
<dbReference type="Reactome" id="R-CEL-1483166">
    <property type="pathway name" value="Synthesis of PA"/>
</dbReference>
<keyword evidence="1" id="KW-0732">Signal</keyword>
<dbReference type="Proteomes" id="UP000001940">
    <property type="component" value="Chromosome IV"/>
</dbReference>
<dbReference type="Reactome" id="R-CEL-1236978">
    <property type="pathway name" value="Cross-presentation of soluble exogenous antigens (endosomes)"/>
</dbReference>
<dbReference type="Reactome" id="R-CEL-6803157">
    <property type="pathway name" value="Antimicrobial peptides"/>
</dbReference>